<dbReference type="Proteomes" id="UP001142055">
    <property type="component" value="Chromosome 2"/>
</dbReference>
<dbReference type="EC" id="2.4.1.-" evidence="11"/>
<keyword evidence="7" id="KW-1133">Transmembrane helix</keyword>
<evidence type="ECO:0000313" key="13">
    <source>
        <dbReference type="Proteomes" id="UP001142055"/>
    </source>
</evidence>
<evidence type="ECO:0000256" key="11">
    <source>
        <dbReference type="RuleBase" id="RU363063"/>
    </source>
</evidence>
<keyword evidence="10" id="KW-0325">Glycoprotein</keyword>
<keyword evidence="5" id="KW-0812">Transmembrane</keyword>
<keyword evidence="8 11" id="KW-0333">Golgi apparatus</keyword>
<keyword evidence="6" id="KW-0735">Signal-anchor</keyword>
<dbReference type="PANTHER" id="PTHR11214">
    <property type="entry name" value="BETA-1,3-N-ACETYLGLUCOSAMINYLTRANSFERASE"/>
    <property type="match status" value="1"/>
</dbReference>
<dbReference type="GO" id="GO:0006493">
    <property type="term" value="P:protein O-linked glycosylation"/>
    <property type="evidence" value="ECO:0007669"/>
    <property type="project" value="TreeGrafter"/>
</dbReference>
<reference evidence="12" key="1">
    <citation type="submission" date="2022-12" db="EMBL/GenBank/DDBJ databases">
        <title>Genome assemblies of Blomia tropicalis.</title>
        <authorList>
            <person name="Cui Y."/>
        </authorList>
    </citation>
    <scope>NUCLEOTIDE SEQUENCE</scope>
    <source>
        <tissue evidence="12">Adult mites</tissue>
    </source>
</reference>
<comment type="subcellular location">
    <subcellularLocation>
        <location evidence="1 11">Golgi apparatus membrane</location>
        <topology evidence="1 11">Single-pass type II membrane protein</topology>
    </subcellularLocation>
</comment>
<evidence type="ECO:0000256" key="3">
    <source>
        <dbReference type="ARBA" id="ARBA00022676"/>
    </source>
</evidence>
<evidence type="ECO:0000313" key="12">
    <source>
        <dbReference type="EMBL" id="KAJ6218778.1"/>
    </source>
</evidence>
<proteinExistence type="inferred from homology"/>
<dbReference type="EMBL" id="JAPWDV010000002">
    <property type="protein sequence ID" value="KAJ6218778.1"/>
    <property type="molecule type" value="Genomic_DNA"/>
</dbReference>
<evidence type="ECO:0000256" key="9">
    <source>
        <dbReference type="ARBA" id="ARBA00023136"/>
    </source>
</evidence>
<dbReference type="Pfam" id="PF01762">
    <property type="entry name" value="Galactosyl_T"/>
    <property type="match status" value="1"/>
</dbReference>
<keyword evidence="9" id="KW-0472">Membrane</keyword>
<dbReference type="Gene3D" id="3.90.550.50">
    <property type="match status" value="1"/>
</dbReference>
<name>A0A9Q0M2C3_BLOTA</name>
<sequence>MNSLKQNNLFWPSFKSNERIYTKDELETTNGFLIDKPRICSNNQKNDSPKHLIVICFSSVYNFEMRKVIRETWGSIVRKRRLTMYFIVGLVHPEWNNRSMIQEMIMAEDAQYNDILQTQFIDSYRNLTLKTIAMMGWLSEYNCTDHDRYVLKVDDDMLVNIDEIDQYAQSNPIPNGRTFIGRLAINWKPFRNPRSKYYCPESIYKGKYYPKFVSGPSYMFTIDAAEPLFKQAKLDSNVFYLEDVYITGILSERLGINRTNHLSFTNIHSYIKRNDSLRHWTSHDWNATQLRSYWKQFLL</sequence>
<evidence type="ECO:0000256" key="8">
    <source>
        <dbReference type="ARBA" id="ARBA00023034"/>
    </source>
</evidence>
<dbReference type="GO" id="GO:0000139">
    <property type="term" value="C:Golgi membrane"/>
    <property type="evidence" value="ECO:0007669"/>
    <property type="project" value="UniProtKB-SubCell"/>
</dbReference>
<keyword evidence="13" id="KW-1185">Reference proteome</keyword>
<evidence type="ECO:0000256" key="6">
    <source>
        <dbReference type="ARBA" id="ARBA00022968"/>
    </source>
</evidence>
<evidence type="ECO:0000256" key="7">
    <source>
        <dbReference type="ARBA" id="ARBA00022989"/>
    </source>
</evidence>
<accession>A0A9Q0M2C3</accession>
<comment type="caution">
    <text evidence="12">The sequence shown here is derived from an EMBL/GenBank/DDBJ whole genome shotgun (WGS) entry which is preliminary data.</text>
</comment>
<evidence type="ECO:0000256" key="5">
    <source>
        <dbReference type="ARBA" id="ARBA00022692"/>
    </source>
</evidence>
<comment type="similarity">
    <text evidence="2 11">Belongs to the glycosyltransferase 31 family.</text>
</comment>
<dbReference type="GO" id="GO:0016758">
    <property type="term" value="F:hexosyltransferase activity"/>
    <property type="evidence" value="ECO:0007669"/>
    <property type="project" value="InterPro"/>
</dbReference>
<dbReference type="InterPro" id="IPR002659">
    <property type="entry name" value="Glyco_trans_31"/>
</dbReference>
<protein>
    <recommendedName>
        <fullName evidence="11">Hexosyltransferase</fullName>
        <ecNumber evidence="11">2.4.1.-</ecNumber>
    </recommendedName>
</protein>
<evidence type="ECO:0000256" key="2">
    <source>
        <dbReference type="ARBA" id="ARBA00008661"/>
    </source>
</evidence>
<keyword evidence="4" id="KW-0808">Transferase</keyword>
<dbReference type="OMA" id="IDKPRIC"/>
<evidence type="ECO:0000256" key="4">
    <source>
        <dbReference type="ARBA" id="ARBA00022679"/>
    </source>
</evidence>
<dbReference type="FunFam" id="3.90.550.50:FF:000001">
    <property type="entry name" value="Hexosyltransferase"/>
    <property type="match status" value="1"/>
</dbReference>
<evidence type="ECO:0000256" key="1">
    <source>
        <dbReference type="ARBA" id="ARBA00004323"/>
    </source>
</evidence>
<gene>
    <name evidence="12" type="ORF">RDWZM_004590</name>
</gene>
<evidence type="ECO:0000256" key="10">
    <source>
        <dbReference type="ARBA" id="ARBA00023180"/>
    </source>
</evidence>
<dbReference type="PANTHER" id="PTHR11214:SF379">
    <property type="entry name" value="HEXOSYLTRANSFERASE-RELATED"/>
    <property type="match status" value="1"/>
</dbReference>
<keyword evidence="3 11" id="KW-0328">Glycosyltransferase</keyword>
<dbReference type="AlphaFoldDB" id="A0A9Q0M2C3"/>
<organism evidence="12 13">
    <name type="scientific">Blomia tropicalis</name>
    <name type="common">Mite</name>
    <dbReference type="NCBI Taxonomy" id="40697"/>
    <lineage>
        <taxon>Eukaryota</taxon>
        <taxon>Metazoa</taxon>
        <taxon>Ecdysozoa</taxon>
        <taxon>Arthropoda</taxon>
        <taxon>Chelicerata</taxon>
        <taxon>Arachnida</taxon>
        <taxon>Acari</taxon>
        <taxon>Acariformes</taxon>
        <taxon>Sarcoptiformes</taxon>
        <taxon>Astigmata</taxon>
        <taxon>Glycyphagoidea</taxon>
        <taxon>Echimyopodidae</taxon>
        <taxon>Blomia</taxon>
    </lineage>
</organism>